<evidence type="ECO:0000313" key="3">
    <source>
        <dbReference type="Proteomes" id="UP000194127"/>
    </source>
</evidence>
<keyword evidence="3" id="KW-1185">Reference proteome</keyword>
<dbReference type="InterPro" id="IPR013718">
    <property type="entry name" value="COQ9_C"/>
</dbReference>
<dbReference type="GeneID" id="36331928"/>
<name>A0A1X6MMI2_9APHY</name>
<evidence type="ECO:0000313" key="2">
    <source>
        <dbReference type="EMBL" id="OSX57624.1"/>
    </source>
</evidence>
<accession>A0A1X6MMI2</accession>
<feature type="domain" description="COQ9 C-terminal" evidence="1">
    <location>
        <begin position="124"/>
        <end position="180"/>
    </location>
</feature>
<dbReference type="STRING" id="670580.A0A1X6MMI2"/>
<dbReference type="AlphaFoldDB" id="A0A1X6MMI2"/>
<evidence type="ECO:0000259" key="1">
    <source>
        <dbReference type="Pfam" id="PF08511"/>
    </source>
</evidence>
<dbReference type="Pfam" id="PF08511">
    <property type="entry name" value="COQ9"/>
    <property type="match status" value="1"/>
</dbReference>
<sequence>MYSRRAQLLKCAFPIVKTHGFTREALARSALSLPEPHPEPLSEAAVSALFGDGDHARRTLINAWLDDARLQMRSAPSPVIKDVLSTRLRCNEPVLGYLPEACNAYALLVSPTSGLPPVDPRPVLHHAAHVADEACHVVGDTSIAWYARRASVAAIYTAAELHQLTSPKTAYEFLESLLHSSQRVESAIHDVGTYSNYIGRSWAGLIKSSGIF</sequence>
<reference evidence="2 3" key="1">
    <citation type="submission" date="2017-04" db="EMBL/GenBank/DDBJ databases">
        <title>Genome Sequence of the Model Brown-Rot Fungus Postia placenta SB12.</title>
        <authorList>
            <consortium name="DOE Joint Genome Institute"/>
            <person name="Gaskell J."/>
            <person name="Kersten P."/>
            <person name="Larrondo L.F."/>
            <person name="Canessa P."/>
            <person name="Martinez D."/>
            <person name="Hibbett D."/>
            <person name="Schmoll M."/>
            <person name="Kubicek C.P."/>
            <person name="Martinez A.T."/>
            <person name="Yadav J."/>
            <person name="Master E."/>
            <person name="Magnuson J.K."/>
            <person name="James T."/>
            <person name="Yaver D."/>
            <person name="Berka R."/>
            <person name="Labutti K."/>
            <person name="Lipzen A."/>
            <person name="Aerts A."/>
            <person name="Barry K."/>
            <person name="Henrissat B."/>
            <person name="Blanchette R."/>
            <person name="Grigoriev I."/>
            <person name="Cullen D."/>
        </authorList>
    </citation>
    <scope>NUCLEOTIDE SEQUENCE [LARGE SCALE GENOMIC DNA]</scope>
    <source>
        <strain evidence="2 3">MAD-698-R-SB12</strain>
    </source>
</reference>
<gene>
    <name evidence="2" type="ORF">POSPLADRAFT_1155752</name>
</gene>
<organism evidence="2 3">
    <name type="scientific">Postia placenta MAD-698-R-SB12</name>
    <dbReference type="NCBI Taxonomy" id="670580"/>
    <lineage>
        <taxon>Eukaryota</taxon>
        <taxon>Fungi</taxon>
        <taxon>Dikarya</taxon>
        <taxon>Basidiomycota</taxon>
        <taxon>Agaricomycotina</taxon>
        <taxon>Agaricomycetes</taxon>
        <taxon>Polyporales</taxon>
        <taxon>Adustoporiaceae</taxon>
        <taxon>Rhodonia</taxon>
    </lineage>
</organism>
<proteinExistence type="predicted"/>
<protein>
    <recommendedName>
        <fullName evidence="1">COQ9 C-terminal domain-containing protein</fullName>
    </recommendedName>
</protein>
<dbReference type="OrthoDB" id="619536at2759"/>
<dbReference type="RefSeq" id="XP_024334418.1">
    <property type="nucleotide sequence ID" value="XM_024486979.1"/>
</dbReference>
<dbReference type="EMBL" id="KZ110607">
    <property type="protein sequence ID" value="OSX57624.1"/>
    <property type="molecule type" value="Genomic_DNA"/>
</dbReference>
<dbReference type="Proteomes" id="UP000194127">
    <property type="component" value="Unassembled WGS sequence"/>
</dbReference>